<gene>
    <name evidence="1" type="ORF">SS1G_03604</name>
</gene>
<dbReference type="GeneID" id="5491869"/>
<dbReference type="EMBL" id="CH476624">
    <property type="protein sequence ID" value="EDO01130.1"/>
    <property type="molecule type" value="Genomic_DNA"/>
</dbReference>
<name>A7EE64_SCLS1</name>
<evidence type="ECO:0000313" key="2">
    <source>
        <dbReference type="Proteomes" id="UP000001312"/>
    </source>
</evidence>
<reference evidence="2" key="1">
    <citation type="journal article" date="2011" name="PLoS Genet.">
        <title>Genomic analysis of the necrotrophic fungal pathogens Sclerotinia sclerotiorum and Botrytis cinerea.</title>
        <authorList>
            <person name="Amselem J."/>
            <person name="Cuomo C.A."/>
            <person name="van Kan J.A."/>
            <person name="Viaud M."/>
            <person name="Benito E.P."/>
            <person name="Couloux A."/>
            <person name="Coutinho P.M."/>
            <person name="de Vries R.P."/>
            <person name="Dyer P.S."/>
            <person name="Fillinger S."/>
            <person name="Fournier E."/>
            <person name="Gout L."/>
            <person name="Hahn M."/>
            <person name="Kohn L."/>
            <person name="Lapalu N."/>
            <person name="Plummer K.M."/>
            <person name="Pradier J.M."/>
            <person name="Quevillon E."/>
            <person name="Sharon A."/>
            <person name="Simon A."/>
            <person name="ten Have A."/>
            <person name="Tudzynski B."/>
            <person name="Tudzynski P."/>
            <person name="Wincker P."/>
            <person name="Andrew M."/>
            <person name="Anthouard V."/>
            <person name="Beever R.E."/>
            <person name="Beffa R."/>
            <person name="Benoit I."/>
            <person name="Bouzid O."/>
            <person name="Brault B."/>
            <person name="Chen Z."/>
            <person name="Choquer M."/>
            <person name="Collemare J."/>
            <person name="Cotton P."/>
            <person name="Danchin E.G."/>
            <person name="Da Silva C."/>
            <person name="Gautier A."/>
            <person name="Giraud C."/>
            <person name="Giraud T."/>
            <person name="Gonzalez C."/>
            <person name="Grossetete S."/>
            <person name="Guldener U."/>
            <person name="Henrissat B."/>
            <person name="Howlett B.J."/>
            <person name="Kodira C."/>
            <person name="Kretschmer M."/>
            <person name="Lappartient A."/>
            <person name="Leroch M."/>
            <person name="Levis C."/>
            <person name="Mauceli E."/>
            <person name="Neuveglise C."/>
            <person name="Oeser B."/>
            <person name="Pearson M."/>
            <person name="Poulain J."/>
            <person name="Poussereau N."/>
            <person name="Quesneville H."/>
            <person name="Rascle C."/>
            <person name="Schumacher J."/>
            <person name="Segurens B."/>
            <person name="Sexton A."/>
            <person name="Silva E."/>
            <person name="Sirven C."/>
            <person name="Soanes D.M."/>
            <person name="Talbot N.J."/>
            <person name="Templeton M."/>
            <person name="Yandava C."/>
            <person name="Yarden O."/>
            <person name="Zeng Q."/>
            <person name="Rollins J.A."/>
            <person name="Lebrun M.H."/>
            <person name="Dickman M."/>
        </authorList>
    </citation>
    <scope>NUCLEOTIDE SEQUENCE [LARGE SCALE GENOMIC DNA]</scope>
    <source>
        <strain evidence="2">ATCC 18683 / 1980 / Ss-1</strain>
    </source>
</reference>
<keyword evidence="2" id="KW-1185">Reference proteome</keyword>
<dbReference type="RefSeq" id="XP_001595515.1">
    <property type="nucleotide sequence ID" value="XM_001595465.1"/>
</dbReference>
<dbReference type="HOGENOM" id="CLU_3399625_0_0_1"/>
<protein>
    <submittedName>
        <fullName evidence="1">Uncharacterized protein</fullName>
    </submittedName>
</protein>
<organism evidence="1 2">
    <name type="scientific">Sclerotinia sclerotiorum (strain ATCC 18683 / 1980 / Ss-1)</name>
    <name type="common">White mold</name>
    <name type="synonym">Whetzelinia sclerotiorum</name>
    <dbReference type="NCBI Taxonomy" id="665079"/>
    <lineage>
        <taxon>Eukaryota</taxon>
        <taxon>Fungi</taxon>
        <taxon>Dikarya</taxon>
        <taxon>Ascomycota</taxon>
        <taxon>Pezizomycotina</taxon>
        <taxon>Leotiomycetes</taxon>
        <taxon>Helotiales</taxon>
        <taxon>Sclerotiniaceae</taxon>
        <taxon>Sclerotinia</taxon>
    </lineage>
</organism>
<sequence>MQEITSVGKLLGLGDTPRFMLRDLKMRAFWR</sequence>
<dbReference type="InParanoid" id="A7EE64"/>
<dbReference type="AlphaFoldDB" id="A7EE64"/>
<dbReference type="Proteomes" id="UP000001312">
    <property type="component" value="Unassembled WGS sequence"/>
</dbReference>
<accession>A7EE64</accession>
<proteinExistence type="predicted"/>
<dbReference type="KEGG" id="ssl:SS1G_03604"/>
<evidence type="ECO:0000313" key="1">
    <source>
        <dbReference type="EMBL" id="EDO01130.1"/>
    </source>
</evidence>